<proteinExistence type="predicted"/>
<accession>A0A0N1IMZ3</accession>
<evidence type="ECO:0000313" key="2">
    <source>
        <dbReference type="Proteomes" id="UP000053268"/>
    </source>
</evidence>
<gene>
    <name evidence="1" type="ORF">RR46_00296</name>
</gene>
<keyword evidence="2" id="KW-1185">Reference proteome</keyword>
<sequence>MIVQIRAQKPCKLTAMGFADVNLRAFTRVLSSSWSYFCLLNTMYTPTIHEN</sequence>
<dbReference type="AlphaFoldDB" id="A0A0N1IMZ3"/>
<protein>
    <submittedName>
        <fullName evidence="1">Uncharacterized protein</fullName>
    </submittedName>
</protein>
<dbReference type="Proteomes" id="UP000053268">
    <property type="component" value="Unassembled WGS sequence"/>
</dbReference>
<evidence type="ECO:0000313" key="1">
    <source>
        <dbReference type="EMBL" id="KPJ00083.1"/>
    </source>
</evidence>
<name>A0A0N1IMZ3_PAPXU</name>
<organism evidence="1 2">
    <name type="scientific">Papilio xuthus</name>
    <name type="common">Asian swallowtail butterfly</name>
    <dbReference type="NCBI Taxonomy" id="66420"/>
    <lineage>
        <taxon>Eukaryota</taxon>
        <taxon>Metazoa</taxon>
        <taxon>Ecdysozoa</taxon>
        <taxon>Arthropoda</taxon>
        <taxon>Hexapoda</taxon>
        <taxon>Insecta</taxon>
        <taxon>Pterygota</taxon>
        <taxon>Neoptera</taxon>
        <taxon>Endopterygota</taxon>
        <taxon>Lepidoptera</taxon>
        <taxon>Glossata</taxon>
        <taxon>Ditrysia</taxon>
        <taxon>Papilionoidea</taxon>
        <taxon>Papilionidae</taxon>
        <taxon>Papilioninae</taxon>
        <taxon>Papilio</taxon>
    </lineage>
</organism>
<dbReference type="EMBL" id="KQ459491">
    <property type="protein sequence ID" value="KPJ00083.1"/>
    <property type="molecule type" value="Genomic_DNA"/>
</dbReference>
<reference evidence="1 2" key="1">
    <citation type="journal article" date="2015" name="Nat. Commun.">
        <title>Outbred genome sequencing and CRISPR/Cas9 gene editing in butterflies.</title>
        <authorList>
            <person name="Li X."/>
            <person name="Fan D."/>
            <person name="Zhang W."/>
            <person name="Liu G."/>
            <person name="Zhang L."/>
            <person name="Zhao L."/>
            <person name="Fang X."/>
            <person name="Chen L."/>
            <person name="Dong Y."/>
            <person name="Chen Y."/>
            <person name="Ding Y."/>
            <person name="Zhao R."/>
            <person name="Feng M."/>
            <person name="Zhu Y."/>
            <person name="Feng Y."/>
            <person name="Jiang X."/>
            <person name="Zhu D."/>
            <person name="Xiang H."/>
            <person name="Feng X."/>
            <person name="Li S."/>
            <person name="Wang J."/>
            <person name="Zhang G."/>
            <person name="Kronforst M.R."/>
            <person name="Wang W."/>
        </authorList>
    </citation>
    <scope>NUCLEOTIDE SEQUENCE [LARGE SCALE GENOMIC DNA]</scope>
    <source>
        <strain evidence="1">Ya'a_city_454_Px</strain>
        <tissue evidence="1">Whole body</tissue>
    </source>
</reference>